<feature type="compositionally biased region" description="Basic and acidic residues" evidence="1">
    <location>
        <begin position="19"/>
        <end position="42"/>
    </location>
</feature>
<organism evidence="2 3">
    <name type="scientific">Streptomyces millisiae</name>
    <dbReference type="NCBI Taxonomy" id="3075542"/>
    <lineage>
        <taxon>Bacteria</taxon>
        <taxon>Bacillati</taxon>
        <taxon>Actinomycetota</taxon>
        <taxon>Actinomycetes</taxon>
        <taxon>Kitasatosporales</taxon>
        <taxon>Streptomycetaceae</taxon>
        <taxon>Streptomyces</taxon>
    </lineage>
</organism>
<reference evidence="3" key="1">
    <citation type="submission" date="2023-07" db="EMBL/GenBank/DDBJ databases">
        <title>30 novel species of actinomycetes from the DSMZ collection.</title>
        <authorList>
            <person name="Nouioui I."/>
        </authorList>
    </citation>
    <scope>NUCLEOTIDE SEQUENCE [LARGE SCALE GENOMIC DNA]</scope>
    <source>
        <strain evidence="3">DSM 44918</strain>
    </source>
</reference>
<accession>A0ABU2LQW3</accession>
<comment type="caution">
    <text evidence="2">The sequence shown here is derived from an EMBL/GenBank/DDBJ whole genome shotgun (WGS) entry which is preliminary data.</text>
</comment>
<gene>
    <name evidence="2" type="ORF">RNC47_16275</name>
</gene>
<feature type="compositionally biased region" description="Low complexity" evidence="1">
    <location>
        <begin position="1"/>
        <end position="17"/>
    </location>
</feature>
<sequence length="48" mass="5371">MSSQNSQSQNTTQQPQSGPDRRPELEQRLREANAQSEADRRAKGGRTS</sequence>
<protein>
    <recommendedName>
        <fullName evidence="4">Small hydrophilic protein</fullName>
    </recommendedName>
</protein>
<keyword evidence="3" id="KW-1185">Reference proteome</keyword>
<evidence type="ECO:0000313" key="2">
    <source>
        <dbReference type="EMBL" id="MDT0319895.1"/>
    </source>
</evidence>
<evidence type="ECO:0000256" key="1">
    <source>
        <dbReference type="SAM" id="MobiDB-lite"/>
    </source>
</evidence>
<evidence type="ECO:0008006" key="4">
    <source>
        <dbReference type="Google" id="ProtNLM"/>
    </source>
</evidence>
<name>A0ABU2LQW3_9ACTN</name>
<dbReference type="EMBL" id="JAVREM010000018">
    <property type="protein sequence ID" value="MDT0319895.1"/>
    <property type="molecule type" value="Genomic_DNA"/>
</dbReference>
<dbReference type="RefSeq" id="WP_311599446.1">
    <property type="nucleotide sequence ID" value="NZ_JAVREM010000018.1"/>
</dbReference>
<evidence type="ECO:0000313" key="3">
    <source>
        <dbReference type="Proteomes" id="UP001183420"/>
    </source>
</evidence>
<feature type="region of interest" description="Disordered" evidence="1">
    <location>
        <begin position="1"/>
        <end position="48"/>
    </location>
</feature>
<proteinExistence type="predicted"/>
<dbReference type="Proteomes" id="UP001183420">
    <property type="component" value="Unassembled WGS sequence"/>
</dbReference>